<protein>
    <recommendedName>
        <fullName evidence="6">Peptidase A2 domain-containing protein</fullName>
    </recommendedName>
</protein>
<evidence type="ECO:0008006" key="6">
    <source>
        <dbReference type="Google" id="ProtNLM"/>
    </source>
</evidence>
<dbReference type="EMBL" id="CAJOBC010001207">
    <property type="protein sequence ID" value="CAF3663430.1"/>
    <property type="molecule type" value="Genomic_DNA"/>
</dbReference>
<organism evidence="3 5">
    <name type="scientific">Didymodactylos carnosus</name>
    <dbReference type="NCBI Taxonomy" id="1234261"/>
    <lineage>
        <taxon>Eukaryota</taxon>
        <taxon>Metazoa</taxon>
        <taxon>Spiralia</taxon>
        <taxon>Gnathifera</taxon>
        <taxon>Rotifera</taxon>
        <taxon>Eurotatoria</taxon>
        <taxon>Bdelloidea</taxon>
        <taxon>Philodinida</taxon>
        <taxon>Philodinidae</taxon>
        <taxon>Didymodactylos</taxon>
    </lineage>
</organism>
<comment type="caution">
    <text evidence="3">The sequence shown here is derived from an EMBL/GenBank/DDBJ whole genome shotgun (WGS) entry which is preliminary data.</text>
</comment>
<feature type="region of interest" description="Disordered" evidence="1">
    <location>
        <begin position="1"/>
        <end position="20"/>
    </location>
</feature>
<evidence type="ECO:0000256" key="1">
    <source>
        <dbReference type="SAM" id="MobiDB-lite"/>
    </source>
</evidence>
<evidence type="ECO:0000313" key="3">
    <source>
        <dbReference type="EMBL" id="CAF0876630.1"/>
    </source>
</evidence>
<sequence>MTTVTRKDSTSSMTSSVISDVGAKPTHALMETKGYYFVIRRTWFGVAVKSRNIKIGEKATFKDDGKGDEGECESQQTVLETGDKIFDNDIENHNGKLSRLPVKKTTQQKNSITPGRIRHSLQRMPTSEYISMPSTSDTQPNAKYQISEKSGAKRKRTTSATTPILRKSQKVMNQALTITSIAKPEYYIQALIMHEKYNLLENDELVMWKLFQYIGDYNQVWSYCSKSLKKVQPESMISEVVIDNNQEIIGDIYRYYDEKQFNYCYYLKTLITHESNPSLSFIEVLANGVPMKALVDTDSTISIISTTSFQRIRHLPPVKYRSTTCRTANSTELQTIGEVALKIKINQFVTTVTVQIAEPICTDLILGMDSISLNNVSINGGQQRIIISTRRGTNFRNVLISVYSLIQILFLHYISCIFYGKYCQSPNCPEASDPELGEQ</sequence>
<feature type="transmembrane region" description="Helical" evidence="2">
    <location>
        <begin position="398"/>
        <end position="420"/>
    </location>
</feature>
<gene>
    <name evidence="3" type="ORF">GPM918_LOCUS7386</name>
    <name evidence="4" type="ORF">SRO942_LOCUS7386</name>
</gene>
<accession>A0A813Y5I6</accession>
<dbReference type="Pfam" id="PF13975">
    <property type="entry name" value="gag-asp_proteas"/>
    <property type="match status" value="1"/>
</dbReference>
<name>A0A813Y5I6_9BILA</name>
<feature type="region of interest" description="Disordered" evidence="1">
    <location>
        <begin position="130"/>
        <end position="160"/>
    </location>
</feature>
<keyword evidence="2" id="KW-0472">Membrane</keyword>
<keyword evidence="2" id="KW-1133">Transmembrane helix</keyword>
<dbReference type="EMBL" id="CAJNOQ010001207">
    <property type="protein sequence ID" value="CAF0876630.1"/>
    <property type="molecule type" value="Genomic_DNA"/>
</dbReference>
<dbReference type="Gene3D" id="2.40.70.10">
    <property type="entry name" value="Acid Proteases"/>
    <property type="match status" value="1"/>
</dbReference>
<dbReference type="AlphaFoldDB" id="A0A813Y5I6"/>
<keyword evidence="5" id="KW-1185">Reference proteome</keyword>
<dbReference type="Proteomes" id="UP000681722">
    <property type="component" value="Unassembled WGS sequence"/>
</dbReference>
<evidence type="ECO:0000256" key="2">
    <source>
        <dbReference type="SAM" id="Phobius"/>
    </source>
</evidence>
<dbReference type="Proteomes" id="UP000663829">
    <property type="component" value="Unassembled WGS sequence"/>
</dbReference>
<dbReference type="InterPro" id="IPR021109">
    <property type="entry name" value="Peptidase_aspartic_dom_sf"/>
</dbReference>
<reference evidence="3" key="1">
    <citation type="submission" date="2021-02" db="EMBL/GenBank/DDBJ databases">
        <authorList>
            <person name="Nowell W R."/>
        </authorList>
    </citation>
    <scope>NUCLEOTIDE SEQUENCE</scope>
</reference>
<evidence type="ECO:0000313" key="4">
    <source>
        <dbReference type="EMBL" id="CAF3663430.1"/>
    </source>
</evidence>
<proteinExistence type="predicted"/>
<feature type="compositionally biased region" description="Low complexity" evidence="1">
    <location>
        <begin position="10"/>
        <end position="20"/>
    </location>
</feature>
<feature type="compositionally biased region" description="Polar residues" evidence="1">
    <location>
        <begin position="130"/>
        <end position="148"/>
    </location>
</feature>
<dbReference type="SUPFAM" id="SSF50630">
    <property type="entry name" value="Acid proteases"/>
    <property type="match status" value="1"/>
</dbReference>
<keyword evidence="2" id="KW-0812">Transmembrane</keyword>
<evidence type="ECO:0000313" key="5">
    <source>
        <dbReference type="Proteomes" id="UP000663829"/>
    </source>
</evidence>